<dbReference type="Gene3D" id="3.40.50.720">
    <property type="entry name" value="NAD(P)-binding Rossmann-like Domain"/>
    <property type="match status" value="1"/>
</dbReference>
<dbReference type="InterPro" id="IPR016040">
    <property type="entry name" value="NAD(P)-bd_dom"/>
</dbReference>
<protein>
    <submittedName>
        <fullName evidence="2">Nucleotide-diphosphate-sugar epimerase</fullName>
    </submittedName>
</protein>
<organism evidence="2 3">
    <name type="scientific">Agromyces marinus</name>
    <dbReference type="NCBI Taxonomy" id="1389020"/>
    <lineage>
        <taxon>Bacteria</taxon>
        <taxon>Bacillati</taxon>
        <taxon>Actinomycetota</taxon>
        <taxon>Actinomycetes</taxon>
        <taxon>Micrococcales</taxon>
        <taxon>Microbacteriaceae</taxon>
        <taxon>Agromyces</taxon>
    </lineage>
</organism>
<dbReference type="PANTHER" id="PTHR12126:SF11">
    <property type="entry name" value="NADH DEHYDROGENASE [UBIQUINONE] 1 ALPHA SUBCOMPLEX SUBUNIT 9, MITOCHONDRIAL"/>
    <property type="match status" value="1"/>
</dbReference>
<dbReference type="PANTHER" id="PTHR12126">
    <property type="entry name" value="NADH-UBIQUINONE OXIDOREDUCTASE 39 KDA SUBUNIT-RELATED"/>
    <property type="match status" value="1"/>
</dbReference>
<evidence type="ECO:0000313" key="3">
    <source>
        <dbReference type="Proteomes" id="UP001321477"/>
    </source>
</evidence>
<keyword evidence="3" id="KW-1185">Reference proteome</keyword>
<reference evidence="3" key="1">
    <citation type="journal article" date="2019" name="Int. J. Syst. Evol. Microbiol.">
        <title>The Global Catalogue of Microorganisms (GCM) 10K type strain sequencing project: providing services to taxonomists for standard genome sequencing and annotation.</title>
        <authorList>
            <consortium name="The Broad Institute Genomics Platform"/>
            <consortium name="The Broad Institute Genome Sequencing Center for Infectious Disease"/>
            <person name="Wu L."/>
            <person name="Ma J."/>
        </authorList>
    </citation>
    <scope>NUCLEOTIDE SEQUENCE [LARGE SCALE GENOMIC DNA]</scope>
    <source>
        <strain evidence="3">NBRC 109019</strain>
    </source>
</reference>
<feature type="domain" description="NAD(P)-binding" evidence="1">
    <location>
        <begin position="33"/>
        <end position="197"/>
    </location>
</feature>
<proteinExistence type="predicted"/>
<dbReference type="SUPFAM" id="SSF51735">
    <property type="entry name" value="NAD(P)-binding Rossmann-fold domains"/>
    <property type="match status" value="1"/>
</dbReference>
<sequence length="269" mass="28943">MPPARMPAHGAGKPVSIVQNVLVASTSPILVTGGTGSLGRAVVRRLAARGDDVRVLSRSGAAGTVLGDLTTGEGVAEALDGVGVVMHLATTNRDDTEMTRTLVRSAERSGRPRILYSSIVGIDRIPLAYYGGKRASERIIAESRLRWTTQRTTQFHNLVASIFQIQRFSPVIMAPAFRYQPIAVEDVAARLLQLLDDDVVGIAPDIGGPEVRTARDLARAWLRVRGLHRATATFRLPGTRFAAFSAGENLVPGEPYGHMRFEEALAAAR</sequence>
<dbReference type="InterPro" id="IPR036291">
    <property type="entry name" value="NAD(P)-bd_dom_sf"/>
</dbReference>
<dbReference type="Pfam" id="PF13460">
    <property type="entry name" value="NAD_binding_10"/>
    <property type="match status" value="1"/>
</dbReference>
<dbReference type="Proteomes" id="UP001321477">
    <property type="component" value="Chromosome"/>
</dbReference>
<gene>
    <name evidence="2" type="ORF">GCM10025870_03230</name>
</gene>
<name>A0ABM8GXT8_9MICO</name>
<evidence type="ECO:0000313" key="2">
    <source>
        <dbReference type="EMBL" id="BDZ53250.1"/>
    </source>
</evidence>
<dbReference type="InterPro" id="IPR051207">
    <property type="entry name" value="ComplexI_NDUFA9_subunit"/>
</dbReference>
<accession>A0ABM8GXT8</accession>
<dbReference type="EMBL" id="AP027734">
    <property type="protein sequence ID" value="BDZ53250.1"/>
    <property type="molecule type" value="Genomic_DNA"/>
</dbReference>
<evidence type="ECO:0000259" key="1">
    <source>
        <dbReference type="Pfam" id="PF13460"/>
    </source>
</evidence>